<evidence type="ECO:0000313" key="2">
    <source>
        <dbReference type="EMBL" id="THU83268.1"/>
    </source>
</evidence>
<dbReference type="PANTHER" id="PTHR19303">
    <property type="entry name" value="TRANSPOSON"/>
    <property type="match status" value="1"/>
</dbReference>
<dbReference type="Gene3D" id="3.30.420.10">
    <property type="entry name" value="Ribonuclease H-like superfamily/Ribonuclease H"/>
    <property type="match status" value="1"/>
</dbReference>
<dbReference type="InterPro" id="IPR050863">
    <property type="entry name" value="CenT-Element_Derived"/>
</dbReference>
<evidence type="ECO:0000259" key="1">
    <source>
        <dbReference type="Pfam" id="PF03184"/>
    </source>
</evidence>
<dbReference type="GO" id="GO:0005634">
    <property type="term" value="C:nucleus"/>
    <property type="evidence" value="ECO:0007669"/>
    <property type="project" value="TreeGrafter"/>
</dbReference>
<dbReference type="OrthoDB" id="3040198at2759"/>
<dbReference type="InterPro" id="IPR036397">
    <property type="entry name" value="RNaseH_sf"/>
</dbReference>
<keyword evidence="3" id="KW-1185">Reference proteome</keyword>
<dbReference type="PANTHER" id="PTHR19303:SF74">
    <property type="entry name" value="POGO TRANSPOSABLE ELEMENT WITH KRAB DOMAIN"/>
    <property type="match status" value="1"/>
</dbReference>
<feature type="non-terminal residue" evidence="2">
    <location>
        <position position="1"/>
    </location>
</feature>
<organism evidence="2 3">
    <name type="scientific">Dendrothele bispora (strain CBS 962.96)</name>
    <dbReference type="NCBI Taxonomy" id="1314807"/>
    <lineage>
        <taxon>Eukaryota</taxon>
        <taxon>Fungi</taxon>
        <taxon>Dikarya</taxon>
        <taxon>Basidiomycota</taxon>
        <taxon>Agaricomycotina</taxon>
        <taxon>Agaricomycetes</taxon>
        <taxon>Agaricomycetidae</taxon>
        <taxon>Agaricales</taxon>
        <taxon>Agaricales incertae sedis</taxon>
        <taxon>Dendrothele</taxon>
    </lineage>
</organism>
<proteinExistence type="predicted"/>
<protein>
    <submittedName>
        <fullName evidence="2">DDE-domain-containing protein</fullName>
    </submittedName>
</protein>
<dbReference type="InterPro" id="IPR004875">
    <property type="entry name" value="DDE_SF_endonuclease_dom"/>
</dbReference>
<name>A0A4S8L5D2_DENBC</name>
<dbReference type="Pfam" id="PF03184">
    <property type="entry name" value="DDE_1"/>
    <property type="match status" value="1"/>
</dbReference>
<dbReference type="EMBL" id="ML179674">
    <property type="protein sequence ID" value="THU83268.1"/>
    <property type="molecule type" value="Genomic_DNA"/>
</dbReference>
<dbReference type="Proteomes" id="UP000297245">
    <property type="component" value="Unassembled WGS sequence"/>
</dbReference>
<reference evidence="2 3" key="1">
    <citation type="journal article" date="2019" name="Nat. Ecol. Evol.">
        <title>Megaphylogeny resolves global patterns of mushroom evolution.</title>
        <authorList>
            <person name="Varga T."/>
            <person name="Krizsan K."/>
            <person name="Foldi C."/>
            <person name="Dima B."/>
            <person name="Sanchez-Garcia M."/>
            <person name="Sanchez-Ramirez S."/>
            <person name="Szollosi G.J."/>
            <person name="Szarkandi J.G."/>
            <person name="Papp V."/>
            <person name="Albert L."/>
            <person name="Andreopoulos W."/>
            <person name="Angelini C."/>
            <person name="Antonin V."/>
            <person name="Barry K.W."/>
            <person name="Bougher N.L."/>
            <person name="Buchanan P."/>
            <person name="Buyck B."/>
            <person name="Bense V."/>
            <person name="Catcheside P."/>
            <person name="Chovatia M."/>
            <person name="Cooper J."/>
            <person name="Damon W."/>
            <person name="Desjardin D."/>
            <person name="Finy P."/>
            <person name="Geml J."/>
            <person name="Haridas S."/>
            <person name="Hughes K."/>
            <person name="Justo A."/>
            <person name="Karasinski D."/>
            <person name="Kautmanova I."/>
            <person name="Kiss B."/>
            <person name="Kocsube S."/>
            <person name="Kotiranta H."/>
            <person name="LaButti K.M."/>
            <person name="Lechner B.E."/>
            <person name="Liimatainen K."/>
            <person name="Lipzen A."/>
            <person name="Lukacs Z."/>
            <person name="Mihaltcheva S."/>
            <person name="Morgado L.N."/>
            <person name="Niskanen T."/>
            <person name="Noordeloos M.E."/>
            <person name="Ohm R.A."/>
            <person name="Ortiz-Santana B."/>
            <person name="Ovrebo C."/>
            <person name="Racz N."/>
            <person name="Riley R."/>
            <person name="Savchenko A."/>
            <person name="Shiryaev A."/>
            <person name="Soop K."/>
            <person name="Spirin V."/>
            <person name="Szebenyi C."/>
            <person name="Tomsovsky M."/>
            <person name="Tulloss R.E."/>
            <person name="Uehling J."/>
            <person name="Grigoriev I.V."/>
            <person name="Vagvolgyi C."/>
            <person name="Papp T."/>
            <person name="Martin F.M."/>
            <person name="Miettinen O."/>
            <person name="Hibbett D.S."/>
            <person name="Nagy L.G."/>
        </authorList>
    </citation>
    <scope>NUCLEOTIDE SEQUENCE [LARGE SCALE GENOMIC DNA]</scope>
    <source>
        <strain evidence="2 3">CBS 962.96</strain>
    </source>
</reference>
<dbReference type="AlphaFoldDB" id="A0A4S8L5D2"/>
<feature type="domain" description="DDE-1" evidence="1">
    <location>
        <begin position="52"/>
        <end position="183"/>
    </location>
</feature>
<sequence length="212" mass="23655">YSVNYWNIANVDEKGFLLGVPWRHNVVIFRSGWRDVDGGSGKSTVPQDGNRELITVVDCIGADGTVLPPFIIMKGKQPSFAWAKDSLLKKALFAASPNGWIDSELFLEWLKRCYEPATREKANGEWRALIFDQHESHLSYDAIKFALDHRIVCIGLPPKTSGVTQPLDVSCFRPLQQAYGQAVDEETRGAVAIAKQDFPRCVCNYICGTTCD</sequence>
<dbReference type="GO" id="GO:0003677">
    <property type="term" value="F:DNA binding"/>
    <property type="evidence" value="ECO:0007669"/>
    <property type="project" value="TreeGrafter"/>
</dbReference>
<accession>A0A4S8L5D2</accession>
<gene>
    <name evidence="2" type="ORF">K435DRAFT_689817</name>
</gene>
<evidence type="ECO:0000313" key="3">
    <source>
        <dbReference type="Proteomes" id="UP000297245"/>
    </source>
</evidence>